<proteinExistence type="predicted"/>
<gene>
    <name evidence="2" type="ORF">BDA96_09G104100</name>
</gene>
<feature type="compositionally biased region" description="Basic residues" evidence="1">
    <location>
        <begin position="95"/>
        <end position="110"/>
    </location>
</feature>
<accession>A0A921Q9H2</accession>
<dbReference type="AlphaFoldDB" id="A0A921Q9H2"/>
<sequence>MVRPGAPPQPFGLRVQMGGTQAASRFRKKKKILLSRATSPRWRRPTLLHRRTRRLLHPMVPAPLPCNHSKDIQEHGGSVARLDLGRSIVLWWIQKKRQRRPPRPPLHRRQGGSWCEAHGPRAQIWDAPETASSPPRPDQRRRPLPAPHG</sequence>
<dbReference type="Proteomes" id="UP000807115">
    <property type="component" value="Chromosome 9"/>
</dbReference>
<dbReference type="EMBL" id="CM027688">
    <property type="protein sequence ID" value="KAG0517608.1"/>
    <property type="molecule type" value="Genomic_DNA"/>
</dbReference>
<name>A0A921Q9H2_SORBI</name>
<evidence type="ECO:0000256" key="1">
    <source>
        <dbReference type="SAM" id="MobiDB-lite"/>
    </source>
</evidence>
<evidence type="ECO:0000313" key="3">
    <source>
        <dbReference type="Proteomes" id="UP000807115"/>
    </source>
</evidence>
<protein>
    <submittedName>
        <fullName evidence="2">Uncharacterized protein</fullName>
    </submittedName>
</protein>
<comment type="caution">
    <text evidence="2">The sequence shown here is derived from an EMBL/GenBank/DDBJ whole genome shotgun (WGS) entry which is preliminary data.</text>
</comment>
<reference evidence="2" key="2">
    <citation type="submission" date="2020-10" db="EMBL/GenBank/DDBJ databases">
        <authorList>
            <person name="Cooper E.A."/>
            <person name="Brenton Z.W."/>
            <person name="Flinn B.S."/>
            <person name="Jenkins J."/>
            <person name="Shu S."/>
            <person name="Flowers D."/>
            <person name="Luo F."/>
            <person name="Wang Y."/>
            <person name="Xia P."/>
            <person name="Barry K."/>
            <person name="Daum C."/>
            <person name="Lipzen A."/>
            <person name="Yoshinaga Y."/>
            <person name="Schmutz J."/>
            <person name="Saski C."/>
            <person name="Vermerris W."/>
            <person name="Kresovich S."/>
        </authorList>
    </citation>
    <scope>NUCLEOTIDE SEQUENCE</scope>
</reference>
<evidence type="ECO:0000313" key="2">
    <source>
        <dbReference type="EMBL" id="KAG0517608.1"/>
    </source>
</evidence>
<reference evidence="2" key="1">
    <citation type="journal article" date="2019" name="BMC Genomics">
        <title>A new reference genome for Sorghum bicolor reveals high levels of sequence similarity between sweet and grain genotypes: implications for the genetics of sugar metabolism.</title>
        <authorList>
            <person name="Cooper E.A."/>
            <person name="Brenton Z.W."/>
            <person name="Flinn B.S."/>
            <person name="Jenkins J."/>
            <person name="Shu S."/>
            <person name="Flowers D."/>
            <person name="Luo F."/>
            <person name="Wang Y."/>
            <person name="Xia P."/>
            <person name="Barry K."/>
            <person name="Daum C."/>
            <person name="Lipzen A."/>
            <person name="Yoshinaga Y."/>
            <person name="Schmutz J."/>
            <person name="Saski C."/>
            <person name="Vermerris W."/>
            <person name="Kresovich S."/>
        </authorList>
    </citation>
    <scope>NUCLEOTIDE SEQUENCE</scope>
</reference>
<organism evidence="2 3">
    <name type="scientific">Sorghum bicolor</name>
    <name type="common">Sorghum</name>
    <name type="synonym">Sorghum vulgare</name>
    <dbReference type="NCBI Taxonomy" id="4558"/>
    <lineage>
        <taxon>Eukaryota</taxon>
        <taxon>Viridiplantae</taxon>
        <taxon>Streptophyta</taxon>
        <taxon>Embryophyta</taxon>
        <taxon>Tracheophyta</taxon>
        <taxon>Spermatophyta</taxon>
        <taxon>Magnoliopsida</taxon>
        <taxon>Liliopsida</taxon>
        <taxon>Poales</taxon>
        <taxon>Poaceae</taxon>
        <taxon>PACMAD clade</taxon>
        <taxon>Panicoideae</taxon>
        <taxon>Andropogonodae</taxon>
        <taxon>Andropogoneae</taxon>
        <taxon>Sorghinae</taxon>
        <taxon>Sorghum</taxon>
    </lineage>
</organism>
<feature type="region of interest" description="Disordered" evidence="1">
    <location>
        <begin position="95"/>
        <end position="149"/>
    </location>
</feature>